<evidence type="ECO:0000313" key="2">
    <source>
        <dbReference type="Proteomes" id="UP000322245"/>
    </source>
</evidence>
<dbReference type="Proteomes" id="UP000322245">
    <property type="component" value="Unassembled WGS sequence"/>
</dbReference>
<evidence type="ECO:0000313" key="1">
    <source>
        <dbReference type="EMBL" id="TYJ52177.1"/>
    </source>
</evidence>
<reference evidence="1 2" key="1">
    <citation type="submission" date="2017-05" db="EMBL/GenBank/DDBJ databases">
        <title>The Genome Sequence of Tsuchiyaea wingfieldii DSM 27421.</title>
        <authorList>
            <person name="Cuomo C."/>
            <person name="Passer A."/>
            <person name="Billmyre B."/>
            <person name="Heitman J."/>
        </authorList>
    </citation>
    <scope>NUCLEOTIDE SEQUENCE [LARGE SCALE GENOMIC DNA]</scope>
    <source>
        <strain evidence="1 2">DSM 27421</strain>
    </source>
</reference>
<protein>
    <submittedName>
        <fullName evidence="1">Uncharacterized protein</fullName>
    </submittedName>
</protein>
<comment type="caution">
    <text evidence="1">The sequence shown here is derived from an EMBL/GenBank/DDBJ whole genome shotgun (WGS) entry which is preliminary data.</text>
</comment>
<sequence length="80" mass="9008">MAPDSNEPGLVEDQYKVNIGPQRSSFHTTAIEKPQIPLLDLFALVFELAGHDPSTTIEYQKPCFDASEIAQMATFFKKHR</sequence>
<accession>A0A5D3AKY0</accession>
<proteinExistence type="predicted"/>
<name>A0A5D3AKY0_9TREE</name>
<dbReference type="AlphaFoldDB" id="A0A5D3AKY0"/>
<organism evidence="1 2">
    <name type="scientific">Cryptococcus floricola</name>
    <dbReference type="NCBI Taxonomy" id="2591691"/>
    <lineage>
        <taxon>Eukaryota</taxon>
        <taxon>Fungi</taxon>
        <taxon>Dikarya</taxon>
        <taxon>Basidiomycota</taxon>
        <taxon>Agaricomycotina</taxon>
        <taxon>Tremellomycetes</taxon>
        <taxon>Tremellales</taxon>
        <taxon>Cryptococcaceae</taxon>
        <taxon>Cryptococcus</taxon>
    </lineage>
</organism>
<keyword evidence="2" id="KW-1185">Reference proteome</keyword>
<dbReference type="EMBL" id="NIDF01000151">
    <property type="protein sequence ID" value="TYJ52177.1"/>
    <property type="molecule type" value="Genomic_DNA"/>
</dbReference>
<gene>
    <name evidence="1" type="ORF">B9479_007222</name>
</gene>